<evidence type="ECO:0000256" key="3">
    <source>
        <dbReference type="ARBA" id="ARBA00022532"/>
    </source>
</evidence>
<reference evidence="12" key="1">
    <citation type="journal article" date="2019" name="Int. J. Syst. Evol. Microbiol.">
        <title>The Global Catalogue of Microorganisms (GCM) 10K type strain sequencing project: providing services to taxonomists for standard genome sequencing and annotation.</title>
        <authorList>
            <consortium name="The Broad Institute Genomics Platform"/>
            <consortium name="The Broad Institute Genome Sequencing Center for Infectious Disease"/>
            <person name="Wu L."/>
            <person name="Ma J."/>
        </authorList>
    </citation>
    <scope>NUCLEOTIDE SEQUENCE [LARGE SCALE GENOMIC DNA]</scope>
    <source>
        <strain evidence="12">JCM 18015</strain>
    </source>
</reference>
<dbReference type="PANTHER" id="PTHR36999">
    <property type="entry name" value="ISOCITRATE DEHYDROGENASE [NADP]"/>
    <property type="match status" value="1"/>
</dbReference>
<organism evidence="11 12">
    <name type="scientific">[Roseibacterium] beibuensis</name>
    <dbReference type="NCBI Taxonomy" id="1193142"/>
    <lineage>
        <taxon>Bacteria</taxon>
        <taxon>Pseudomonadati</taxon>
        <taxon>Pseudomonadota</taxon>
        <taxon>Alphaproteobacteria</taxon>
        <taxon>Rhodobacterales</taxon>
        <taxon>Roseobacteraceae</taxon>
        <taxon>Roseicyclus</taxon>
    </lineage>
</organism>
<dbReference type="NCBIfam" id="TIGR00178">
    <property type="entry name" value="monomer_idh"/>
    <property type="match status" value="1"/>
</dbReference>
<dbReference type="SUPFAM" id="SSF53659">
    <property type="entry name" value="Isocitrate/Isopropylmalate dehydrogenase-like"/>
    <property type="match status" value="1"/>
</dbReference>
<evidence type="ECO:0000256" key="5">
    <source>
        <dbReference type="ARBA" id="ARBA00022842"/>
    </source>
</evidence>
<keyword evidence="4" id="KW-0479">Metal-binding</keyword>
<evidence type="ECO:0000256" key="1">
    <source>
        <dbReference type="ARBA" id="ARBA00001946"/>
    </source>
</evidence>
<keyword evidence="2 10" id="KW-0329">Glyoxylate bypass</keyword>
<proteinExistence type="inferred from homology"/>
<keyword evidence="7 10" id="KW-0560">Oxidoreductase</keyword>
<evidence type="ECO:0000256" key="2">
    <source>
        <dbReference type="ARBA" id="ARBA00022435"/>
    </source>
</evidence>
<keyword evidence="3 10" id="KW-0816">Tricarboxylic acid cycle</keyword>
<dbReference type="RefSeq" id="WP_259553912.1">
    <property type="nucleotide sequence ID" value="NZ_BAABHW010000002.1"/>
</dbReference>
<protein>
    <recommendedName>
        <fullName evidence="10">Isocitrate dehydrogenase [NADP]</fullName>
        <ecNumber evidence="10">1.1.1.42</ecNumber>
    </recommendedName>
    <alternativeName>
        <fullName evidence="10">Oxalosuccinate decarboxylase</fullName>
    </alternativeName>
</protein>
<comment type="cofactor">
    <cofactor evidence="1">
        <name>Mg(2+)</name>
        <dbReference type="ChEBI" id="CHEBI:18420"/>
    </cofactor>
</comment>
<keyword evidence="6 10" id="KW-0521">NADP</keyword>
<evidence type="ECO:0000256" key="8">
    <source>
        <dbReference type="ARBA" id="ARBA00023554"/>
    </source>
</evidence>
<dbReference type="PIRSF" id="PIRSF009407">
    <property type="entry name" value="IDH_monmr"/>
    <property type="match status" value="1"/>
</dbReference>
<sequence>MSAENTPDIIYTKVDEAPELASASLLPIIQRFADAAGVTVGTKDISLAGRIIAAFPENLTEAQRQSDDLAELGELVKTPEANVIKLPNISASVPQLVAAIKELQSQGYALPDYPEAPQTDAEKEARARYDAIKGSAVNPVLREGNSDRRAATAVKKFAQANPHRMGEWKSDSKTRVASMSGGDFFSNETSATLDKAATAKIVLESASGETVLKEGVSYPAGTVVDATYMSAAALDAFLAEEIAKTKDEGTLFSLHMKATMMKVSDPIIFGHAVKQWLKPVFDQFGDKMEALGVNPNSGLGDLLARVKDEPEIMAAIEAVTAERPPMYMVDSDRGITNLHVPSDVIIDASMPALIRAGGKGWGPDGKEADANCVIPDNSYAPVYDEAIKFFKENGALNPATAGTVQNLGLMAQKAEEYGSHPTTFEIPEDGTVKMILDDGTVLHQHSVQAGDIWRSASARKAPIEDWVTLAIERQAATGYRAIFWLDEARAHDAQLIAMVKPILEAKGVADRFEIMAPREATRASLETITKGENTIAITGNVLRDYLTDLFPILELATSAKMLSIVKLMQGGGLFETGAGGSAPKHVQQLQAENHLRWDSLGEFCALGESFKFLADAKGNAKARVLGEAVETATQGILDHGRSPGRKVGQPDNRDSHYWFARYWAEALAAQTEDADLAAHFALIAKALAEGEEAIVGELAAAQGAAADLGGYYHTDPAKTAAVMRPSTTLNAIIG</sequence>
<evidence type="ECO:0000313" key="12">
    <source>
        <dbReference type="Proteomes" id="UP001499910"/>
    </source>
</evidence>
<evidence type="ECO:0000313" key="11">
    <source>
        <dbReference type="EMBL" id="GAA5074760.1"/>
    </source>
</evidence>
<accession>A0ABP9LEI3</accession>
<dbReference type="InterPro" id="IPR004436">
    <property type="entry name" value="Isocitrate_DH_NADP_mono"/>
</dbReference>
<keyword evidence="12" id="KW-1185">Reference proteome</keyword>
<evidence type="ECO:0000256" key="10">
    <source>
        <dbReference type="PIRNR" id="PIRNR009407"/>
    </source>
</evidence>
<evidence type="ECO:0000256" key="4">
    <source>
        <dbReference type="ARBA" id="ARBA00022723"/>
    </source>
</evidence>
<comment type="catalytic activity">
    <reaction evidence="8 10">
        <text>D-threo-isocitrate + NADP(+) = 2-oxoglutarate + CO2 + NADPH</text>
        <dbReference type="Rhea" id="RHEA:19629"/>
        <dbReference type="ChEBI" id="CHEBI:15562"/>
        <dbReference type="ChEBI" id="CHEBI:16526"/>
        <dbReference type="ChEBI" id="CHEBI:16810"/>
        <dbReference type="ChEBI" id="CHEBI:57783"/>
        <dbReference type="ChEBI" id="CHEBI:58349"/>
        <dbReference type="EC" id="1.1.1.42"/>
    </reaction>
</comment>
<evidence type="ECO:0000256" key="6">
    <source>
        <dbReference type="ARBA" id="ARBA00022857"/>
    </source>
</evidence>
<dbReference type="PANTHER" id="PTHR36999:SF1">
    <property type="entry name" value="ISOCITRATE DEHYDROGENASE (NADP(+))"/>
    <property type="match status" value="1"/>
</dbReference>
<name>A0ABP9LEI3_9RHOB</name>
<dbReference type="Proteomes" id="UP001499910">
    <property type="component" value="Unassembled WGS sequence"/>
</dbReference>
<gene>
    <name evidence="11" type="ORF">GCM10023209_22200</name>
</gene>
<evidence type="ECO:0000256" key="9">
    <source>
        <dbReference type="ARBA" id="ARBA00046318"/>
    </source>
</evidence>
<dbReference type="EC" id="1.1.1.42" evidence="10"/>
<keyword evidence="5" id="KW-0460">Magnesium</keyword>
<evidence type="ECO:0000256" key="7">
    <source>
        <dbReference type="ARBA" id="ARBA00023002"/>
    </source>
</evidence>
<comment type="similarity">
    <text evidence="9 10">Belongs to the monomeric-type IDH family.</text>
</comment>
<comment type="caution">
    <text evidence="11">The sequence shown here is derived from an EMBL/GenBank/DDBJ whole genome shotgun (WGS) entry which is preliminary data.</text>
</comment>
<dbReference type="EMBL" id="BAABHW010000002">
    <property type="protein sequence ID" value="GAA5074760.1"/>
    <property type="molecule type" value="Genomic_DNA"/>
</dbReference>
<dbReference type="Pfam" id="PF03971">
    <property type="entry name" value="IDH"/>
    <property type="match status" value="1"/>
</dbReference>